<organism evidence="10 11">
    <name type="scientific">Elsinoe australis</name>
    <dbReference type="NCBI Taxonomy" id="40998"/>
    <lineage>
        <taxon>Eukaryota</taxon>
        <taxon>Fungi</taxon>
        <taxon>Dikarya</taxon>
        <taxon>Ascomycota</taxon>
        <taxon>Pezizomycotina</taxon>
        <taxon>Dothideomycetes</taxon>
        <taxon>Dothideomycetidae</taxon>
        <taxon>Myriangiales</taxon>
        <taxon>Elsinoaceae</taxon>
        <taxon>Elsinoe</taxon>
    </lineage>
</organism>
<dbReference type="STRING" id="40998.A0A2P7YD97"/>
<comment type="cofactor">
    <cofactor evidence="1 7">
        <name>heme</name>
        <dbReference type="ChEBI" id="CHEBI:30413"/>
    </cofactor>
</comment>
<keyword evidence="6 8" id="KW-0503">Monooxygenase</keyword>
<keyword evidence="3 7" id="KW-0479">Metal-binding</keyword>
<keyword evidence="7 8" id="KW-0349">Heme</keyword>
<dbReference type="AlphaFoldDB" id="A0A2P7YD97"/>
<evidence type="ECO:0000256" key="7">
    <source>
        <dbReference type="PIRSR" id="PIRSR602401-1"/>
    </source>
</evidence>
<accession>A0A2P7YD97</accession>
<dbReference type="Proteomes" id="UP000243723">
    <property type="component" value="Unassembled WGS sequence"/>
</dbReference>
<gene>
    <name evidence="10" type="ORF">B9Z65_8274</name>
</gene>
<evidence type="ECO:0000256" key="8">
    <source>
        <dbReference type="RuleBase" id="RU000461"/>
    </source>
</evidence>
<dbReference type="GO" id="GO:0016705">
    <property type="term" value="F:oxidoreductase activity, acting on paired donors, with incorporation or reduction of molecular oxygen"/>
    <property type="evidence" value="ECO:0007669"/>
    <property type="project" value="InterPro"/>
</dbReference>
<evidence type="ECO:0000256" key="5">
    <source>
        <dbReference type="ARBA" id="ARBA00023004"/>
    </source>
</evidence>
<feature type="transmembrane region" description="Helical" evidence="9">
    <location>
        <begin position="12"/>
        <end position="36"/>
    </location>
</feature>
<evidence type="ECO:0000256" key="6">
    <source>
        <dbReference type="ARBA" id="ARBA00023033"/>
    </source>
</evidence>
<feature type="binding site" description="axial binding residue" evidence="7">
    <location>
        <position position="456"/>
    </location>
    <ligand>
        <name>heme</name>
        <dbReference type="ChEBI" id="CHEBI:30413"/>
    </ligand>
    <ligandPart>
        <name>Fe</name>
        <dbReference type="ChEBI" id="CHEBI:18248"/>
    </ligandPart>
</feature>
<dbReference type="OrthoDB" id="3945418at2759"/>
<evidence type="ECO:0000256" key="1">
    <source>
        <dbReference type="ARBA" id="ARBA00001971"/>
    </source>
</evidence>
<dbReference type="SUPFAM" id="SSF48264">
    <property type="entry name" value="Cytochrome P450"/>
    <property type="match status" value="1"/>
</dbReference>
<dbReference type="PANTHER" id="PTHR24305">
    <property type="entry name" value="CYTOCHROME P450"/>
    <property type="match status" value="1"/>
</dbReference>
<dbReference type="EMBL" id="NHZQ01000447">
    <property type="protein sequence ID" value="PSK33948.1"/>
    <property type="molecule type" value="Genomic_DNA"/>
</dbReference>
<sequence>MPVAKLVSQGPSLLAVLISTLILWLLYHLSLVIYYLCFHPLAAFPGPKIAAATKLFEFYHDVIRGGQFYKEIQRMHEVYGPIVRINPHELHINDATYYDTIYAGPGNKRDKYPWFTAAGGSPLSAFATQHHDLHRLRRSALNPFFSKASVLRLEPMIHDKVSKMCYVLEKHLKHDKVFEFGAAYLSFALDTVTEYAFGKSRCWGCLDQDEFAVEWKEAIMEAFENATLVRYVPWVAVVLLKVPHEWILKVHKPMGMFFKSAAMIRGTVNDFLAKENKGFAEEQTIFSSLRNGSLPESETTPKRLLDEGNILIAAGGEAITQLLSTTSFHLLENPRMLERLQAELTEASPDASDMITWKQAERLPYLTAIITEALRVSAKVTTRLPRVSPDEALQYKQWIIPPGTPVSSTSAAIHIDPSLWPEPLKFDPERWTNEPSTIPKGKKEFIFTFSKGTRGCLGVNLAYAQAYLVIANVFRKFDLELFETTTRDITTVRDCFNGQPFKGSKGVRAKVVGLRR</sequence>
<evidence type="ECO:0000256" key="4">
    <source>
        <dbReference type="ARBA" id="ARBA00023002"/>
    </source>
</evidence>
<dbReference type="InterPro" id="IPR017972">
    <property type="entry name" value="Cyt_P450_CS"/>
</dbReference>
<name>A0A2P7YD97_9PEZI</name>
<dbReference type="Gene3D" id="1.10.630.10">
    <property type="entry name" value="Cytochrome P450"/>
    <property type="match status" value="1"/>
</dbReference>
<evidence type="ECO:0000313" key="10">
    <source>
        <dbReference type="EMBL" id="PSK33948.1"/>
    </source>
</evidence>
<dbReference type="GO" id="GO:0004497">
    <property type="term" value="F:monooxygenase activity"/>
    <property type="evidence" value="ECO:0007669"/>
    <property type="project" value="UniProtKB-KW"/>
</dbReference>
<dbReference type="GO" id="GO:0020037">
    <property type="term" value="F:heme binding"/>
    <property type="evidence" value="ECO:0007669"/>
    <property type="project" value="InterPro"/>
</dbReference>
<reference evidence="10 11" key="1">
    <citation type="submission" date="2017-05" db="EMBL/GenBank/DDBJ databases">
        <title>Draft genome sequence of Elsinoe australis.</title>
        <authorList>
            <person name="Cheng Q."/>
        </authorList>
    </citation>
    <scope>NUCLEOTIDE SEQUENCE [LARGE SCALE GENOMIC DNA]</scope>
    <source>
        <strain evidence="10 11">NL1</strain>
    </source>
</reference>
<evidence type="ECO:0000256" key="3">
    <source>
        <dbReference type="ARBA" id="ARBA00022723"/>
    </source>
</evidence>
<keyword evidence="9" id="KW-0472">Membrane</keyword>
<dbReference type="InterPro" id="IPR001128">
    <property type="entry name" value="Cyt_P450"/>
</dbReference>
<keyword evidence="5 7" id="KW-0408">Iron</keyword>
<dbReference type="PRINTS" id="PR00463">
    <property type="entry name" value="EP450I"/>
</dbReference>
<keyword evidence="9" id="KW-0812">Transmembrane</keyword>
<dbReference type="GO" id="GO:0005506">
    <property type="term" value="F:iron ion binding"/>
    <property type="evidence" value="ECO:0007669"/>
    <property type="project" value="InterPro"/>
</dbReference>
<evidence type="ECO:0000256" key="2">
    <source>
        <dbReference type="ARBA" id="ARBA00010617"/>
    </source>
</evidence>
<keyword evidence="9" id="KW-1133">Transmembrane helix</keyword>
<protein>
    <submittedName>
        <fullName evidence="10">Isotrichodermin C-15 hydroxylase</fullName>
    </submittedName>
</protein>
<dbReference type="CDD" id="cd11062">
    <property type="entry name" value="CYP58-like"/>
    <property type="match status" value="1"/>
</dbReference>
<keyword evidence="4 8" id="KW-0560">Oxidoreductase</keyword>
<dbReference type="InterPro" id="IPR002401">
    <property type="entry name" value="Cyt_P450_E_grp-I"/>
</dbReference>
<proteinExistence type="inferred from homology"/>
<evidence type="ECO:0000313" key="11">
    <source>
        <dbReference type="Proteomes" id="UP000243723"/>
    </source>
</evidence>
<comment type="similarity">
    <text evidence="2 8">Belongs to the cytochrome P450 family.</text>
</comment>
<dbReference type="InterPro" id="IPR036396">
    <property type="entry name" value="Cyt_P450_sf"/>
</dbReference>
<dbReference type="InterPro" id="IPR050121">
    <property type="entry name" value="Cytochrome_P450_monoxygenase"/>
</dbReference>
<dbReference type="Pfam" id="PF00067">
    <property type="entry name" value="p450"/>
    <property type="match status" value="1"/>
</dbReference>
<comment type="caution">
    <text evidence="10">The sequence shown here is derived from an EMBL/GenBank/DDBJ whole genome shotgun (WGS) entry which is preliminary data.</text>
</comment>
<evidence type="ECO:0000256" key="9">
    <source>
        <dbReference type="SAM" id="Phobius"/>
    </source>
</evidence>
<dbReference type="PROSITE" id="PS00086">
    <property type="entry name" value="CYTOCHROME_P450"/>
    <property type="match status" value="1"/>
</dbReference>
<dbReference type="PANTHER" id="PTHR24305:SF157">
    <property type="entry name" value="N-ACETYLTRYPTOPHAN 6-HYDROXYLASE IVOC-RELATED"/>
    <property type="match status" value="1"/>
</dbReference>
<keyword evidence="11" id="KW-1185">Reference proteome</keyword>